<dbReference type="RefSeq" id="WP_136336265.1">
    <property type="nucleotide sequence ID" value="NZ_QXMP01000010.1"/>
</dbReference>
<dbReference type="AlphaFoldDB" id="A0A4S3M0V1"/>
<keyword evidence="4" id="KW-1185">Reference proteome</keyword>
<evidence type="ECO:0000259" key="2">
    <source>
        <dbReference type="Pfam" id="PF00892"/>
    </source>
</evidence>
<feature type="domain" description="EamA" evidence="2">
    <location>
        <begin position="2"/>
        <end position="133"/>
    </location>
</feature>
<feature type="transmembrane region" description="Helical" evidence="1">
    <location>
        <begin position="86"/>
        <end position="110"/>
    </location>
</feature>
<dbReference type="InterPro" id="IPR037185">
    <property type="entry name" value="EmrE-like"/>
</dbReference>
<accession>A0A4S3M0V1</accession>
<feature type="transmembrane region" description="Helical" evidence="1">
    <location>
        <begin position="212"/>
        <end position="230"/>
    </location>
</feature>
<keyword evidence="1" id="KW-0812">Transmembrane</keyword>
<dbReference type="Proteomes" id="UP000305939">
    <property type="component" value="Unassembled WGS sequence"/>
</dbReference>
<feature type="transmembrane region" description="Helical" evidence="1">
    <location>
        <begin position="242"/>
        <end position="263"/>
    </location>
</feature>
<feature type="domain" description="EamA" evidence="2">
    <location>
        <begin position="183"/>
        <end position="286"/>
    </location>
</feature>
<feature type="transmembrane region" description="Helical" evidence="1">
    <location>
        <begin position="116"/>
        <end position="135"/>
    </location>
</feature>
<feature type="transmembrane region" description="Helical" evidence="1">
    <location>
        <begin position="147"/>
        <end position="167"/>
    </location>
</feature>
<dbReference type="InterPro" id="IPR000620">
    <property type="entry name" value="EamA_dom"/>
</dbReference>
<evidence type="ECO:0000313" key="4">
    <source>
        <dbReference type="Proteomes" id="UP000305939"/>
    </source>
</evidence>
<keyword evidence="1" id="KW-1133">Transmembrane helix</keyword>
<feature type="transmembrane region" description="Helical" evidence="1">
    <location>
        <begin position="60"/>
        <end position="79"/>
    </location>
</feature>
<dbReference type="GO" id="GO:0016020">
    <property type="term" value="C:membrane"/>
    <property type="evidence" value="ECO:0007669"/>
    <property type="project" value="InterPro"/>
</dbReference>
<feature type="transmembrane region" description="Helical" evidence="1">
    <location>
        <begin position="270"/>
        <end position="288"/>
    </location>
</feature>
<name>A0A4S3M0V1_9FLAO</name>
<feature type="transmembrane region" description="Helical" evidence="1">
    <location>
        <begin position="179"/>
        <end position="200"/>
    </location>
</feature>
<protein>
    <submittedName>
        <fullName evidence="3">DMT family transporter</fullName>
    </submittedName>
</protein>
<dbReference type="Pfam" id="PF00892">
    <property type="entry name" value="EamA"/>
    <property type="match status" value="2"/>
</dbReference>
<dbReference type="OrthoDB" id="1524053at2"/>
<comment type="caution">
    <text evidence="3">The sequence shown here is derived from an EMBL/GenBank/DDBJ whole genome shotgun (WGS) entry which is preliminary data.</text>
</comment>
<dbReference type="Gene3D" id="1.10.3730.20">
    <property type="match status" value="1"/>
</dbReference>
<proteinExistence type="predicted"/>
<feature type="transmembrane region" description="Helical" evidence="1">
    <location>
        <begin position="6"/>
        <end position="22"/>
    </location>
</feature>
<evidence type="ECO:0000256" key="1">
    <source>
        <dbReference type="SAM" id="Phobius"/>
    </source>
</evidence>
<sequence length="290" mass="31914">MIYLFLSVLVSSSLFVIFKLFNKYQVNTFNAIVINYLVASITGLLLYPSPWNIAQVTGSAWFPGTVFLGFMFIFIFMVMARTAQEIGLSVASVAGKMSLVIPVIFGIAVYGESMNIIKSAGIILALAAVYLVSLKADEPNRLNRNKWFLPAILFAGSGIIDTTLKYLESKYVAQEAFPLYSSSIFAIAALAGSTVLIYRLSTGKLSFRPKDILGGIFLGIPNYFSIYFILKALKQDAMESSVVFSVNNVAIVLLTTIFGIVLFREKLQPKNWIGVVLAMISILLITFSKL</sequence>
<gene>
    <name evidence="3" type="ORF">E7Z59_10470</name>
</gene>
<keyword evidence="1" id="KW-0472">Membrane</keyword>
<dbReference type="EMBL" id="SSMC01000002">
    <property type="protein sequence ID" value="THD68060.1"/>
    <property type="molecule type" value="Genomic_DNA"/>
</dbReference>
<dbReference type="SUPFAM" id="SSF103481">
    <property type="entry name" value="Multidrug resistance efflux transporter EmrE"/>
    <property type="match status" value="2"/>
</dbReference>
<feature type="transmembrane region" description="Helical" evidence="1">
    <location>
        <begin position="29"/>
        <end position="48"/>
    </location>
</feature>
<reference evidence="3 4" key="1">
    <citation type="submission" date="2019-04" db="EMBL/GenBank/DDBJ databases">
        <title>Draft genome sequence of Robertkochia marina CC-AMO-30D.</title>
        <authorList>
            <person name="Hameed A."/>
            <person name="Lin S.-Y."/>
            <person name="Shahina M."/>
            <person name="Lai W.-A."/>
            <person name="Young C.-C."/>
        </authorList>
    </citation>
    <scope>NUCLEOTIDE SEQUENCE [LARGE SCALE GENOMIC DNA]</scope>
    <source>
        <strain evidence="3 4">CC-AMO-30D</strain>
    </source>
</reference>
<organism evidence="3 4">
    <name type="scientific">Robertkochia marina</name>
    <dbReference type="NCBI Taxonomy" id="1227945"/>
    <lineage>
        <taxon>Bacteria</taxon>
        <taxon>Pseudomonadati</taxon>
        <taxon>Bacteroidota</taxon>
        <taxon>Flavobacteriia</taxon>
        <taxon>Flavobacteriales</taxon>
        <taxon>Flavobacteriaceae</taxon>
        <taxon>Robertkochia</taxon>
    </lineage>
</organism>
<evidence type="ECO:0000313" key="3">
    <source>
        <dbReference type="EMBL" id="THD68060.1"/>
    </source>
</evidence>